<dbReference type="EMBL" id="OZ034828">
    <property type="protein sequence ID" value="CAL1684724.1"/>
    <property type="molecule type" value="Genomic_DNA"/>
</dbReference>
<evidence type="ECO:0000256" key="1">
    <source>
        <dbReference type="SAM" id="MobiDB-lite"/>
    </source>
</evidence>
<evidence type="ECO:0000313" key="3">
    <source>
        <dbReference type="EMBL" id="CAL1684724.1"/>
    </source>
</evidence>
<feature type="region of interest" description="Disordered" evidence="1">
    <location>
        <begin position="70"/>
        <end position="103"/>
    </location>
</feature>
<feature type="compositionally biased region" description="Basic and acidic residues" evidence="1">
    <location>
        <begin position="680"/>
        <end position="697"/>
    </location>
</feature>
<accession>A0AAV2NZ02</accession>
<gene>
    <name evidence="3" type="ORF">LPLAT_LOCUS10290</name>
</gene>
<dbReference type="Pfam" id="PF10505">
    <property type="entry name" value="NARG2_C"/>
    <property type="match status" value="1"/>
</dbReference>
<dbReference type="GO" id="GO:0045945">
    <property type="term" value="P:positive regulation of transcription by RNA polymerase III"/>
    <property type="evidence" value="ECO:0007669"/>
    <property type="project" value="TreeGrafter"/>
</dbReference>
<evidence type="ECO:0000259" key="2">
    <source>
        <dbReference type="Pfam" id="PF10505"/>
    </source>
</evidence>
<dbReference type="PANTHER" id="PTHR14633:SF3">
    <property type="entry name" value="LITTLE ELONGATION COMPLEX SUBUNIT 2"/>
    <property type="match status" value="1"/>
</dbReference>
<proteinExistence type="predicted"/>
<evidence type="ECO:0000313" key="4">
    <source>
        <dbReference type="Proteomes" id="UP001497644"/>
    </source>
</evidence>
<dbReference type="GO" id="GO:0008023">
    <property type="term" value="C:transcription elongation factor complex"/>
    <property type="evidence" value="ECO:0007669"/>
    <property type="project" value="InterPro"/>
</dbReference>
<dbReference type="AlphaFoldDB" id="A0AAV2NZ02"/>
<organism evidence="3 4">
    <name type="scientific">Lasius platythorax</name>
    <dbReference type="NCBI Taxonomy" id="488582"/>
    <lineage>
        <taxon>Eukaryota</taxon>
        <taxon>Metazoa</taxon>
        <taxon>Ecdysozoa</taxon>
        <taxon>Arthropoda</taxon>
        <taxon>Hexapoda</taxon>
        <taxon>Insecta</taxon>
        <taxon>Pterygota</taxon>
        <taxon>Neoptera</taxon>
        <taxon>Endopterygota</taxon>
        <taxon>Hymenoptera</taxon>
        <taxon>Apocrita</taxon>
        <taxon>Aculeata</taxon>
        <taxon>Formicoidea</taxon>
        <taxon>Formicidae</taxon>
        <taxon>Formicinae</taxon>
        <taxon>Lasius</taxon>
        <taxon>Lasius</taxon>
    </lineage>
</organism>
<name>A0AAV2NZ02_9HYME</name>
<dbReference type="Proteomes" id="UP001497644">
    <property type="component" value="Chromosome 5"/>
</dbReference>
<dbReference type="GO" id="GO:0042795">
    <property type="term" value="P:snRNA transcription by RNA polymerase II"/>
    <property type="evidence" value="ECO:0007669"/>
    <property type="project" value="TreeGrafter"/>
</dbReference>
<sequence>MERFKKIDWNPALEDIIDDVFITDERMERESAMYRIMRDDFKDPFKDIEQDYADVNIELIKKLLAEDSLTEDTEEEEEQKPGNQKKNNKKKKSKIKDSETDWKQEKRSYVPGIRKLQFNFPRRSCLTKPQHIMCLRVLSKLFSNEQKGLNKEEQLELESYIALKDKIFEEQKEFLDFAKNKWNDTLDWPIKCKKFILSKWKTNMKKFQELPRYYIESKNISLSVQTINSTLAKSIGIKFISCLHQGSFSKVMWPTLDRPSMLNMNPAILLNKYRYVTPNKVTQHFRLPVSDDMYCENLAMETKADFVISSSGLKCLLNIDPCYLNSWIIPVVIKSHNGKNVVYVDKRIPPSIATIPQKNTWVYKYILRHHFVDANNETSEEKMQHTKENKPEKTTVQSDLDNIDLECSAEFNDYLKIYEEDLYSSEPHESSDDLENGDGTNDTKTNVMYKLFTIGPTESLNYELEKHDVKEYQMLIRTKTDGIEVLPNGKSQYVMLAPKMEHQLGLGAEAVTFEEVSHQWASLICRPETLLARVRIAADTSEVIQIEKHTTASLSNEMRRLYNVKIEDSLSILHNIIEGLSSLTPGRYILRHVPQRGPFAYVYKQVEESGKNVFDLHTICQSTMFQIVPKTPWPLIDTMLTTPAMMQFKKMPAMFNAWNVVSRPLSDRPRGRPKNIGTSKSDESPRRSLRLKEANEK</sequence>
<feature type="domain" description="Little elongation complex subunit 2 C-terminal" evidence="2">
    <location>
        <begin position="440"/>
        <end position="656"/>
    </location>
</feature>
<dbReference type="InterPro" id="IPR019535">
    <property type="entry name" value="ICE2_C"/>
</dbReference>
<reference evidence="3" key="1">
    <citation type="submission" date="2024-04" db="EMBL/GenBank/DDBJ databases">
        <authorList>
            <consortium name="Molecular Ecology Group"/>
        </authorList>
    </citation>
    <scope>NUCLEOTIDE SEQUENCE</scope>
</reference>
<keyword evidence="4" id="KW-1185">Reference proteome</keyword>
<dbReference type="GO" id="GO:0042796">
    <property type="term" value="P:snRNA transcription by RNA polymerase III"/>
    <property type="evidence" value="ECO:0007669"/>
    <property type="project" value="TreeGrafter"/>
</dbReference>
<protein>
    <recommendedName>
        <fullName evidence="2">Little elongation complex subunit 2 C-terminal domain-containing protein</fullName>
    </recommendedName>
</protein>
<feature type="region of interest" description="Disordered" evidence="1">
    <location>
        <begin position="665"/>
        <end position="697"/>
    </location>
</feature>
<dbReference type="PANTHER" id="PTHR14633">
    <property type="entry name" value="LITTLE ELONGATION COMPLEX SUBUNIT 2"/>
    <property type="match status" value="1"/>
</dbReference>